<reference evidence="12 13" key="1">
    <citation type="submission" date="2016-10" db="EMBL/GenBank/DDBJ databases">
        <authorList>
            <person name="de Groot N.N."/>
        </authorList>
    </citation>
    <scope>NUCLEOTIDE SEQUENCE [LARGE SCALE GENOMIC DNA]</scope>
    <source>
        <strain evidence="12 13">Z-7982</strain>
    </source>
</reference>
<dbReference type="FunFam" id="3.40.50.300:FF:000134">
    <property type="entry name" value="Iron-enterobactin ABC transporter ATP-binding protein"/>
    <property type="match status" value="1"/>
</dbReference>
<dbReference type="Pfam" id="PF00005">
    <property type="entry name" value="ABC_tran"/>
    <property type="match status" value="1"/>
</dbReference>
<dbReference type="RefSeq" id="WP_083433048.1">
    <property type="nucleotide sequence ID" value="NZ_CP017921.1"/>
</dbReference>
<evidence type="ECO:0000256" key="7">
    <source>
        <dbReference type="ARBA" id="ARBA00066387"/>
    </source>
</evidence>
<dbReference type="EC" id="7.6.2.8" evidence="7"/>
<comment type="function">
    <text evidence="6">Required for corrinoid utilization. Probably part of the ABC transporter complex BtuCDF involved in cobalamin (vitamin B12) import. Probably responsible for energy coupling to the transport system.</text>
</comment>
<evidence type="ECO:0000313" key="13">
    <source>
        <dbReference type="Proteomes" id="UP000198669"/>
    </source>
</evidence>
<comment type="catalytic activity">
    <reaction evidence="5">
        <text>an R-cob(III)alamin(out) + ATP + H2O = an R-cob(III)alamin(in) + ADP + phosphate + H(+)</text>
        <dbReference type="Rhea" id="RHEA:17873"/>
        <dbReference type="ChEBI" id="CHEBI:15377"/>
        <dbReference type="ChEBI" id="CHEBI:15378"/>
        <dbReference type="ChEBI" id="CHEBI:30616"/>
        <dbReference type="ChEBI" id="CHEBI:43474"/>
        <dbReference type="ChEBI" id="CHEBI:140785"/>
        <dbReference type="ChEBI" id="CHEBI:456216"/>
        <dbReference type="EC" id="7.6.2.8"/>
    </reaction>
</comment>
<keyword evidence="2" id="KW-0813">Transport</keyword>
<evidence type="ECO:0000256" key="2">
    <source>
        <dbReference type="ARBA" id="ARBA00022448"/>
    </source>
</evidence>
<accession>A0A1H2UG07</accession>
<evidence type="ECO:0000256" key="9">
    <source>
        <dbReference type="ARBA" id="ARBA00077139"/>
    </source>
</evidence>
<dbReference type="InterPro" id="IPR050153">
    <property type="entry name" value="Metal_Ion_Import_ABC"/>
</dbReference>
<evidence type="ECO:0000313" key="12">
    <source>
        <dbReference type="EMBL" id="SDW55025.1"/>
    </source>
</evidence>
<evidence type="ECO:0000313" key="11">
    <source>
        <dbReference type="EMBL" id="RNI09735.1"/>
    </source>
</evidence>
<dbReference type="InterPro" id="IPR003439">
    <property type="entry name" value="ABC_transporter-like_ATP-bd"/>
</dbReference>
<proteinExistence type="inferred from homology"/>
<reference evidence="11 14" key="2">
    <citation type="submission" date="2018-10" db="EMBL/GenBank/DDBJ databases">
        <title>Cultivation of a novel Methanohalophilus strain from Kebrit Deep of the Red Sea and a genomic comparison of members of the genus Methanohalophilus.</title>
        <authorList>
            <person name="Guan Y."/>
            <person name="Ngugi D.K."/>
            <person name="Stingl U."/>
        </authorList>
    </citation>
    <scope>NUCLEOTIDE SEQUENCE [LARGE SCALE GENOMIC DNA]</scope>
    <source>
        <strain evidence="11 14">DSM 3094</strain>
    </source>
</reference>
<dbReference type="Proteomes" id="UP000267921">
    <property type="component" value="Unassembled WGS sequence"/>
</dbReference>
<dbReference type="InterPro" id="IPR003593">
    <property type="entry name" value="AAA+_ATPase"/>
</dbReference>
<dbReference type="SMART" id="SM00382">
    <property type="entry name" value="AAA"/>
    <property type="match status" value="1"/>
</dbReference>
<dbReference type="EMBL" id="FNMU01000003">
    <property type="protein sequence ID" value="SDW55025.1"/>
    <property type="molecule type" value="Genomic_DNA"/>
</dbReference>
<keyword evidence="3" id="KW-0547">Nucleotide-binding</keyword>
<dbReference type="Gene3D" id="3.40.50.300">
    <property type="entry name" value="P-loop containing nucleotide triphosphate hydrolases"/>
    <property type="match status" value="1"/>
</dbReference>
<dbReference type="GO" id="GO:0015420">
    <property type="term" value="F:ABC-type vitamin B12 transporter activity"/>
    <property type="evidence" value="ECO:0007669"/>
    <property type="project" value="UniProtKB-EC"/>
</dbReference>
<dbReference type="PROSITE" id="PS50893">
    <property type="entry name" value="ABC_TRANSPORTER_2"/>
    <property type="match status" value="1"/>
</dbReference>
<dbReference type="InterPro" id="IPR017871">
    <property type="entry name" value="ABC_transporter-like_CS"/>
</dbReference>
<evidence type="ECO:0000256" key="8">
    <source>
        <dbReference type="ARBA" id="ARBA00073649"/>
    </source>
</evidence>
<dbReference type="PROSITE" id="PS00211">
    <property type="entry name" value="ABC_TRANSPORTER_1"/>
    <property type="match status" value="1"/>
</dbReference>
<dbReference type="CDD" id="cd03235">
    <property type="entry name" value="ABC_Metallic_Cations"/>
    <property type="match status" value="1"/>
</dbReference>
<evidence type="ECO:0000313" key="14">
    <source>
        <dbReference type="Proteomes" id="UP000267921"/>
    </source>
</evidence>
<evidence type="ECO:0000259" key="10">
    <source>
        <dbReference type="PROSITE" id="PS50893"/>
    </source>
</evidence>
<evidence type="ECO:0000256" key="3">
    <source>
        <dbReference type="ARBA" id="ARBA00022741"/>
    </source>
</evidence>
<evidence type="ECO:0000256" key="4">
    <source>
        <dbReference type="ARBA" id="ARBA00022840"/>
    </source>
</evidence>
<dbReference type="GO" id="GO:0005524">
    <property type="term" value="F:ATP binding"/>
    <property type="evidence" value="ECO:0007669"/>
    <property type="project" value="UniProtKB-KW"/>
</dbReference>
<gene>
    <name evidence="11" type="ORF">EFE40_03540</name>
    <name evidence="12" type="ORF">SAMN04515625_1169</name>
</gene>
<dbReference type="Proteomes" id="UP000198669">
    <property type="component" value="Unassembled WGS sequence"/>
</dbReference>
<dbReference type="InterPro" id="IPR027417">
    <property type="entry name" value="P-loop_NTPase"/>
</dbReference>
<dbReference type="GeneID" id="30583442"/>
<feature type="domain" description="ABC transporter" evidence="10">
    <location>
        <begin position="11"/>
        <end position="242"/>
    </location>
</feature>
<protein>
    <recommendedName>
        <fullName evidence="8">Cobalamin import ATP-binding protein BtuD</fullName>
        <ecNumber evidence="7">7.6.2.8</ecNumber>
    </recommendedName>
    <alternativeName>
        <fullName evidence="9">Vitamin B12-transporting ATPase</fullName>
    </alternativeName>
</protein>
<dbReference type="AlphaFoldDB" id="A0A1H2UG07"/>
<comment type="similarity">
    <text evidence="1">Belongs to the ABC transporter superfamily.</text>
</comment>
<evidence type="ECO:0000256" key="1">
    <source>
        <dbReference type="ARBA" id="ARBA00005417"/>
    </source>
</evidence>
<keyword evidence="4 12" id="KW-0067">ATP-binding</keyword>
<dbReference type="SUPFAM" id="SSF52540">
    <property type="entry name" value="P-loop containing nucleoside triphosphate hydrolases"/>
    <property type="match status" value="1"/>
</dbReference>
<sequence>MKDSNNHQHAVEIKDVWSYYHDVPALKEIKLDVQEGTFLGIIGPNGGGKSTLLKVILGLIEPDRGDVRIFGKKPKEGRKIVGYVPQHSASRLDFPINVWDVVMMGRIGKTSLLRKYNPNDRKVVKESLEKVKMYEYRDRHIAELSGGQRQRVFIARALASEPKLLLLDEPVAGIDTTMQKEFYEILEELKSRVTIIMATHDISAISVYVDKVACLNQKLYYHGTKEIKPEDLEEAYGCPVEMIAHGVPHRVLKAH</sequence>
<evidence type="ECO:0000256" key="6">
    <source>
        <dbReference type="ARBA" id="ARBA00058960"/>
    </source>
</evidence>
<dbReference type="OrthoDB" id="10909at2157"/>
<dbReference type="GO" id="GO:0016887">
    <property type="term" value="F:ATP hydrolysis activity"/>
    <property type="evidence" value="ECO:0007669"/>
    <property type="project" value="InterPro"/>
</dbReference>
<dbReference type="EMBL" id="RJJG01000003">
    <property type="protein sequence ID" value="RNI09735.1"/>
    <property type="molecule type" value="Genomic_DNA"/>
</dbReference>
<dbReference type="PANTHER" id="PTHR42734:SF17">
    <property type="entry name" value="METAL TRANSPORT SYSTEM ATP-BINDING PROTEIN TM_0124-RELATED"/>
    <property type="match status" value="1"/>
</dbReference>
<evidence type="ECO:0000256" key="5">
    <source>
        <dbReference type="ARBA" id="ARBA00050590"/>
    </source>
</evidence>
<name>A0A1H2UG07_9EURY</name>
<organism evidence="12 13">
    <name type="scientific">Methanohalophilus halophilus</name>
    <dbReference type="NCBI Taxonomy" id="2177"/>
    <lineage>
        <taxon>Archaea</taxon>
        <taxon>Methanobacteriati</taxon>
        <taxon>Methanobacteriota</taxon>
        <taxon>Stenosarchaea group</taxon>
        <taxon>Methanomicrobia</taxon>
        <taxon>Methanosarcinales</taxon>
        <taxon>Methanosarcinaceae</taxon>
        <taxon>Methanohalophilus</taxon>
    </lineage>
</organism>
<dbReference type="PANTHER" id="PTHR42734">
    <property type="entry name" value="METAL TRANSPORT SYSTEM ATP-BINDING PROTEIN TM_0124-RELATED"/>
    <property type="match status" value="1"/>
</dbReference>